<protein>
    <submittedName>
        <fullName evidence="2">Uncharacterized protein</fullName>
    </submittedName>
</protein>
<name>A0A165MN08_9APHY</name>
<keyword evidence="3" id="KW-1185">Reference proteome</keyword>
<dbReference type="AlphaFoldDB" id="A0A165MN08"/>
<gene>
    <name evidence="2" type="ORF">DAEQUDRAFT_494358</name>
</gene>
<organism evidence="2 3">
    <name type="scientific">Daedalea quercina L-15889</name>
    <dbReference type="NCBI Taxonomy" id="1314783"/>
    <lineage>
        <taxon>Eukaryota</taxon>
        <taxon>Fungi</taxon>
        <taxon>Dikarya</taxon>
        <taxon>Basidiomycota</taxon>
        <taxon>Agaricomycotina</taxon>
        <taxon>Agaricomycetes</taxon>
        <taxon>Polyporales</taxon>
        <taxon>Fomitopsis</taxon>
    </lineage>
</organism>
<sequence>MSLSVWSYRGRGGATQILFAGNTLLIEVTPESRTFVTSYNPGQLCDILEIRVVRTSALVSCTWSSRTSCRRPSYYCVYAPRQSRSISMTSVTTRRVNGLVIAFDLFNNNTQLEVDIELQHLETTHAGCHPSAEASCGDPRDDLRGGRLPTRPSNVNYTAF</sequence>
<feature type="compositionally biased region" description="Polar residues" evidence="1">
    <location>
        <begin position="151"/>
        <end position="160"/>
    </location>
</feature>
<dbReference type="Proteomes" id="UP000076727">
    <property type="component" value="Unassembled WGS sequence"/>
</dbReference>
<feature type="region of interest" description="Disordered" evidence="1">
    <location>
        <begin position="132"/>
        <end position="160"/>
    </location>
</feature>
<dbReference type="EMBL" id="KV429098">
    <property type="protein sequence ID" value="KZT65901.1"/>
    <property type="molecule type" value="Genomic_DNA"/>
</dbReference>
<evidence type="ECO:0000313" key="3">
    <source>
        <dbReference type="Proteomes" id="UP000076727"/>
    </source>
</evidence>
<evidence type="ECO:0000256" key="1">
    <source>
        <dbReference type="SAM" id="MobiDB-lite"/>
    </source>
</evidence>
<accession>A0A165MN08</accession>
<reference evidence="2 3" key="1">
    <citation type="journal article" date="2016" name="Mol. Biol. Evol.">
        <title>Comparative Genomics of Early-Diverging Mushroom-Forming Fungi Provides Insights into the Origins of Lignocellulose Decay Capabilities.</title>
        <authorList>
            <person name="Nagy L.G."/>
            <person name="Riley R."/>
            <person name="Tritt A."/>
            <person name="Adam C."/>
            <person name="Daum C."/>
            <person name="Floudas D."/>
            <person name="Sun H."/>
            <person name="Yadav J.S."/>
            <person name="Pangilinan J."/>
            <person name="Larsson K.H."/>
            <person name="Matsuura K."/>
            <person name="Barry K."/>
            <person name="Labutti K."/>
            <person name="Kuo R."/>
            <person name="Ohm R.A."/>
            <person name="Bhattacharya S.S."/>
            <person name="Shirouzu T."/>
            <person name="Yoshinaga Y."/>
            <person name="Martin F.M."/>
            <person name="Grigoriev I.V."/>
            <person name="Hibbett D.S."/>
        </authorList>
    </citation>
    <scope>NUCLEOTIDE SEQUENCE [LARGE SCALE GENOMIC DNA]</scope>
    <source>
        <strain evidence="2 3">L-15889</strain>
    </source>
</reference>
<evidence type="ECO:0000313" key="2">
    <source>
        <dbReference type="EMBL" id="KZT65901.1"/>
    </source>
</evidence>
<proteinExistence type="predicted"/>